<comment type="caution">
    <text evidence="6">The sequence shown here is derived from an EMBL/GenBank/DDBJ whole genome shotgun (WGS) entry which is preliminary data.</text>
</comment>
<feature type="domain" description="PBP" evidence="5">
    <location>
        <begin position="31"/>
        <end position="317"/>
    </location>
</feature>
<dbReference type="InterPro" id="IPR050962">
    <property type="entry name" value="Phosphate-bind_PstS"/>
</dbReference>
<dbReference type="NCBIfam" id="TIGR00975">
    <property type="entry name" value="3a0107s03"/>
    <property type="match status" value="1"/>
</dbReference>
<dbReference type="GO" id="GO:0035435">
    <property type="term" value="P:phosphate ion transmembrane transport"/>
    <property type="evidence" value="ECO:0007669"/>
    <property type="project" value="InterPro"/>
</dbReference>
<evidence type="ECO:0000313" key="6">
    <source>
        <dbReference type="EMBL" id="MBI1755729.1"/>
    </source>
</evidence>
<evidence type="ECO:0000256" key="4">
    <source>
        <dbReference type="PIRNR" id="PIRNR002756"/>
    </source>
</evidence>
<dbReference type="EMBL" id="JACOSL010000008">
    <property type="protein sequence ID" value="MBI1755729.1"/>
    <property type="molecule type" value="Genomic_DNA"/>
</dbReference>
<dbReference type="SUPFAM" id="SSF53850">
    <property type="entry name" value="Periplasmic binding protein-like II"/>
    <property type="match status" value="1"/>
</dbReference>
<dbReference type="GO" id="GO:0042301">
    <property type="term" value="F:phosphate ion binding"/>
    <property type="evidence" value="ECO:0007669"/>
    <property type="project" value="InterPro"/>
</dbReference>
<dbReference type="PANTHER" id="PTHR42996:SF1">
    <property type="entry name" value="PHOSPHATE-BINDING PROTEIN PSTS"/>
    <property type="match status" value="1"/>
</dbReference>
<reference evidence="6" key="1">
    <citation type="submission" date="2020-07" db="EMBL/GenBank/DDBJ databases">
        <title>Huge and variable diversity of episymbiotic CPR bacteria and DPANN archaea in groundwater ecosystems.</title>
        <authorList>
            <person name="He C.Y."/>
            <person name="Keren R."/>
            <person name="Whittaker M."/>
            <person name="Farag I.F."/>
            <person name="Doudna J."/>
            <person name="Cate J.H.D."/>
            <person name="Banfield J.F."/>
        </authorList>
    </citation>
    <scope>NUCLEOTIDE SEQUENCE</scope>
    <source>
        <strain evidence="6">NC_groundwater_17_Pr7_B-0.1um_64_12</strain>
    </source>
</reference>
<organism evidence="6 7">
    <name type="scientific">Fimbriimonas ginsengisoli</name>
    <dbReference type="NCBI Taxonomy" id="1005039"/>
    <lineage>
        <taxon>Bacteria</taxon>
        <taxon>Bacillati</taxon>
        <taxon>Armatimonadota</taxon>
        <taxon>Fimbriimonadia</taxon>
        <taxon>Fimbriimonadales</taxon>
        <taxon>Fimbriimonadaceae</taxon>
        <taxon>Fimbriimonas</taxon>
    </lineage>
</organism>
<dbReference type="GO" id="GO:0043190">
    <property type="term" value="C:ATP-binding cassette (ABC) transporter complex"/>
    <property type="evidence" value="ECO:0007669"/>
    <property type="project" value="InterPro"/>
</dbReference>
<dbReference type="Gene3D" id="3.40.190.10">
    <property type="entry name" value="Periplasmic binding protein-like II"/>
    <property type="match status" value="2"/>
</dbReference>
<dbReference type="InterPro" id="IPR005673">
    <property type="entry name" value="ABC_phos-bd_PstS"/>
</dbReference>
<name>A0A931PSW5_FIMGI</name>
<sequence length="350" mass="35921">MARTTLCAGLALGILVAGCGGPEAQGGKAPAAAITINGAGSTFVNPAMSKWAYAYHEAKANTTVNYQSVGSGAGIAQYKAGTVDFGASDAPLSDKERGEMPTPTLHIPVTSGCEVLAYNIPNIGSGLKLSTEAIAGIFLGKIKTWNDPAIARPNPDLKLPAIPITVAHRSDGSGTTFIFTDYLTSSSPEWAKGPGKGKTVNWPVGLGGKGNEGVAGLVKQTPGCIGYVELAYAMQAKLNFGPLQNKSGEYIPPSLESASAAANAAVESMQKDVRVSIVNGAGKDAYPIVGFVYVLVSKTPKDPTKGKAVVDFLKWVLGPGQEMATPLQYAPLPKAVVDLNMAALGGVTTG</sequence>
<keyword evidence="2 4" id="KW-0813">Transport</keyword>
<protein>
    <recommendedName>
        <fullName evidence="4">Phosphate-binding protein</fullName>
    </recommendedName>
</protein>
<evidence type="ECO:0000256" key="2">
    <source>
        <dbReference type="ARBA" id="ARBA00022448"/>
    </source>
</evidence>
<evidence type="ECO:0000313" key="7">
    <source>
        <dbReference type="Proteomes" id="UP000727962"/>
    </source>
</evidence>
<dbReference type="PANTHER" id="PTHR42996">
    <property type="entry name" value="PHOSPHATE-BINDING PROTEIN PSTS"/>
    <property type="match status" value="1"/>
</dbReference>
<proteinExistence type="inferred from homology"/>
<dbReference type="Pfam" id="PF12849">
    <property type="entry name" value="PBP_like_2"/>
    <property type="match status" value="1"/>
</dbReference>
<gene>
    <name evidence="6" type="primary">pstS</name>
    <name evidence="6" type="ORF">HYR64_01310</name>
</gene>
<dbReference type="CDD" id="cd13565">
    <property type="entry name" value="PBP2_PstS"/>
    <property type="match status" value="1"/>
</dbReference>
<evidence type="ECO:0000256" key="1">
    <source>
        <dbReference type="ARBA" id="ARBA00008725"/>
    </source>
</evidence>
<evidence type="ECO:0000256" key="3">
    <source>
        <dbReference type="ARBA" id="ARBA00022592"/>
    </source>
</evidence>
<keyword evidence="3 4" id="KW-0592">Phosphate transport</keyword>
<dbReference type="PROSITE" id="PS51257">
    <property type="entry name" value="PROKAR_LIPOPROTEIN"/>
    <property type="match status" value="1"/>
</dbReference>
<dbReference type="Proteomes" id="UP000727962">
    <property type="component" value="Unassembled WGS sequence"/>
</dbReference>
<comment type="similarity">
    <text evidence="1 4">Belongs to the PstS family.</text>
</comment>
<dbReference type="InterPro" id="IPR024370">
    <property type="entry name" value="PBP_domain"/>
</dbReference>
<dbReference type="AlphaFoldDB" id="A0A931PSW5"/>
<accession>A0A931PSW5</accession>
<evidence type="ECO:0000259" key="5">
    <source>
        <dbReference type="Pfam" id="PF12849"/>
    </source>
</evidence>
<dbReference type="PIRSF" id="PIRSF002756">
    <property type="entry name" value="PstS"/>
    <property type="match status" value="1"/>
</dbReference>